<dbReference type="PANTHER" id="PTHR47637">
    <property type="entry name" value="CHAPERONE SURA"/>
    <property type="match status" value="1"/>
</dbReference>
<dbReference type="PANTHER" id="PTHR47637:SF1">
    <property type="entry name" value="CHAPERONE SURA"/>
    <property type="match status" value="1"/>
</dbReference>
<dbReference type="Proteomes" id="UP000632828">
    <property type="component" value="Unassembled WGS sequence"/>
</dbReference>
<dbReference type="AlphaFoldDB" id="A0A8J6R5Z3"/>
<comment type="caution">
    <text evidence="4">The sequence shown here is derived from an EMBL/GenBank/DDBJ whole genome shotgun (WGS) entry which is preliminary data.</text>
</comment>
<gene>
    <name evidence="4" type="ORF">ICT70_09015</name>
</gene>
<keyword evidence="5" id="KW-1185">Reference proteome</keyword>
<dbReference type="GO" id="GO:0003755">
    <property type="term" value="F:peptidyl-prolyl cis-trans isomerase activity"/>
    <property type="evidence" value="ECO:0007669"/>
    <property type="project" value="UniProtKB-KW"/>
</dbReference>
<dbReference type="InterPro" id="IPR050280">
    <property type="entry name" value="OMP_Chaperone_SurA"/>
</dbReference>
<reference evidence="4" key="1">
    <citation type="submission" date="2020-09" db="EMBL/GenBank/DDBJ databases">
        <title>Pelobacter alkaliphilus sp. nov., a novel anaerobic arsenate-reducing bacterium from terrestrial mud volcano.</title>
        <authorList>
            <person name="Khomyakova M.A."/>
            <person name="Merkel A.Y."/>
            <person name="Slobodkin A.I."/>
        </authorList>
    </citation>
    <scope>NUCLEOTIDE SEQUENCE</scope>
    <source>
        <strain evidence="4">M08fum</strain>
    </source>
</reference>
<evidence type="ECO:0000313" key="4">
    <source>
        <dbReference type="EMBL" id="MBD1400809.1"/>
    </source>
</evidence>
<evidence type="ECO:0000313" key="5">
    <source>
        <dbReference type="Proteomes" id="UP000632828"/>
    </source>
</evidence>
<dbReference type="InterPro" id="IPR046357">
    <property type="entry name" value="PPIase_dom_sf"/>
</dbReference>
<dbReference type="Gene3D" id="3.10.50.40">
    <property type="match status" value="1"/>
</dbReference>
<dbReference type="InterPro" id="IPR027304">
    <property type="entry name" value="Trigger_fact/SurA_dom_sf"/>
</dbReference>
<feature type="domain" description="PpiC" evidence="3">
    <location>
        <begin position="120"/>
        <end position="209"/>
    </location>
</feature>
<proteinExistence type="predicted"/>
<protein>
    <submittedName>
        <fullName evidence="4">Peptidylprolyl isomerase</fullName>
    </submittedName>
</protein>
<keyword evidence="2 4" id="KW-0413">Isomerase</keyword>
<evidence type="ECO:0000256" key="1">
    <source>
        <dbReference type="ARBA" id="ARBA00022729"/>
    </source>
</evidence>
<dbReference type="SUPFAM" id="SSF109998">
    <property type="entry name" value="Triger factor/SurA peptide-binding domain-like"/>
    <property type="match status" value="1"/>
</dbReference>
<dbReference type="Pfam" id="PF13624">
    <property type="entry name" value="SurA_N_3"/>
    <property type="match status" value="1"/>
</dbReference>
<dbReference type="PROSITE" id="PS50198">
    <property type="entry name" value="PPIC_PPIASE_2"/>
    <property type="match status" value="1"/>
</dbReference>
<evidence type="ECO:0000259" key="3">
    <source>
        <dbReference type="PROSITE" id="PS50198"/>
    </source>
</evidence>
<dbReference type="Gene3D" id="1.10.4030.10">
    <property type="entry name" value="Porin chaperone SurA, peptide-binding domain"/>
    <property type="match status" value="1"/>
</dbReference>
<dbReference type="Pfam" id="PF13145">
    <property type="entry name" value="Rotamase_2"/>
    <property type="match status" value="1"/>
</dbReference>
<accession>A0A8J6R5Z3</accession>
<keyword evidence="1" id="KW-0732">Signal</keyword>
<keyword evidence="2" id="KW-0697">Rotamase</keyword>
<organism evidence="4 5">
    <name type="scientific">Pelovirga terrestris</name>
    <dbReference type="NCBI Taxonomy" id="2771352"/>
    <lineage>
        <taxon>Bacteria</taxon>
        <taxon>Pseudomonadati</taxon>
        <taxon>Thermodesulfobacteriota</taxon>
        <taxon>Desulfuromonadia</taxon>
        <taxon>Geobacterales</taxon>
        <taxon>Geobacteraceae</taxon>
        <taxon>Pelovirga</taxon>
    </lineage>
</organism>
<dbReference type="EMBL" id="JACWUN010000009">
    <property type="protein sequence ID" value="MBD1400809.1"/>
    <property type="molecule type" value="Genomic_DNA"/>
</dbReference>
<dbReference type="InterPro" id="IPR000297">
    <property type="entry name" value="PPIase_PpiC"/>
</dbReference>
<evidence type="ECO:0000256" key="2">
    <source>
        <dbReference type="PROSITE-ProRule" id="PRU00278"/>
    </source>
</evidence>
<sequence length="264" mass="30638">MNYPHIDDLPVHERIHLQQQIVTQLIDRELIHAEAARLDVRLSPDEFDAALTGIRGVHNHEEFEQNLRDAGIIPELWRESLRFRLLISKITQTIVSPRIEISQADMESYYHDHREDYQRPEEVRVHQMLLESREAALEIKKHLQDGADFATLARQHSLSPDSAEGGLLGYFAAGALPPEFDAVIFSLPLRQVSDPVASPYGFHLLMVDRKRNAGQRPFAAVTDEIRERLYQEQEEVLLQQWLKELRENAEVMIDWEKILPRSSR</sequence>
<name>A0A8J6R5Z3_9BACT</name>
<dbReference type="SUPFAM" id="SSF54534">
    <property type="entry name" value="FKBP-like"/>
    <property type="match status" value="1"/>
</dbReference>